<evidence type="ECO:0008006" key="3">
    <source>
        <dbReference type="Google" id="ProtNLM"/>
    </source>
</evidence>
<dbReference type="Proteomes" id="UP001432322">
    <property type="component" value="Unassembled WGS sequence"/>
</dbReference>
<feature type="non-terminal residue" evidence="1">
    <location>
        <position position="101"/>
    </location>
</feature>
<feature type="non-terminal residue" evidence="1">
    <location>
        <position position="1"/>
    </location>
</feature>
<dbReference type="EMBL" id="BTSY01000004">
    <property type="protein sequence ID" value="GMT23507.1"/>
    <property type="molecule type" value="Genomic_DNA"/>
</dbReference>
<dbReference type="AlphaFoldDB" id="A0AAV5VXS3"/>
<reference evidence="1" key="1">
    <citation type="submission" date="2023-10" db="EMBL/GenBank/DDBJ databases">
        <title>Genome assembly of Pristionchus species.</title>
        <authorList>
            <person name="Yoshida K."/>
            <person name="Sommer R.J."/>
        </authorList>
    </citation>
    <scope>NUCLEOTIDE SEQUENCE</scope>
    <source>
        <strain evidence="1">RS5133</strain>
    </source>
</reference>
<protein>
    <recommendedName>
        <fullName evidence="3">G protein-coupled receptor</fullName>
    </recommendedName>
</protein>
<evidence type="ECO:0000313" key="1">
    <source>
        <dbReference type="EMBL" id="GMT23507.1"/>
    </source>
</evidence>
<proteinExistence type="predicted"/>
<organism evidence="1 2">
    <name type="scientific">Pristionchus fissidentatus</name>
    <dbReference type="NCBI Taxonomy" id="1538716"/>
    <lineage>
        <taxon>Eukaryota</taxon>
        <taxon>Metazoa</taxon>
        <taxon>Ecdysozoa</taxon>
        <taxon>Nematoda</taxon>
        <taxon>Chromadorea</taxon>
        <taxon>Rhabditida</taxon>
        <taxon>Rhabditina</taxon>
        <taxon>Diplogasteromorpha</taxon>
        <taxon>Diplogasteroidea</taxon>
        <taxon>Neodiplogasteridae</taxon>
        <taxon>Pristionchus</taxon>
    </lineage>
</organism>
<gene>
    <name evidence="1" type="ORF">PFISCL1PPCAC_14804</name>
</gene>
<accession>A0AAV5VXS3</accession>
<evidence type="ECO:0000313" key="2">
    <source>
        <dbReference type="Proteomes" id="UP001432322"/>
    </source>
</evidence>
<comment type="caution">
    <text evidence="1">The sequence shown here is derived from an EMBL/GenBank/DDBJ whole genome shotgun (WGS) entry which is preliminary data.</text>
</comment>
<sequence length="101" mass="10896">LSTHRAPSSPPEIPVPTKRIPLAASSTVRRSPSLTLLSVYSLFPLSMIISPASRKGTIESIIFCTGAPAFTRINTRLTYTHLHISSTLCAPIIFVPFASFA</sequence>
<name>A0AAV5VXS3_9BILA</name>
<keyword evidence="2" id="KW-1185">Reference proteome</keyword>